<dbReference type="Proteomes" id="UP000789366">
    <property type="component" value="Unassembled WGS sequence"/>
</dbReference>
<name>A0ACA9P5L8_9GLOM</name>
<comment type="caution">
    <text evidence="1">The sequence shown here is derived from an EMBL/GenBank/DDBJ whole genome shotgun (WGS) entry which is preliminary data.</text>
</comment>
<evidence type="ECO:0000313" key="2">
    <source>
        <dbReference type="Proteomes" id="UP000789366"/>
    </source>
</evidence>
<accession>A0ACA9P5L8</accession>
<proteinExistence type="predicted"/>
<protein>
    <submittedName>
        <fullName evidence="1">6928_t:CDS:1</fullName>
    </submittedName>
</protein>
<reference evidence="1" key="1">
    <citation type="submission" date="2021-06" db="EMBL/GenBank/DDBJ databases">
        <authorList>
            <person name="Kallberg Y."/>
            <person name="Tangrot J."/>
            <person name="Rosling A."/>
        </authorList>
    </citation>
    <scope>NUCLEOTIDE SEQUENCE</scope>
    <source>
        <strain evidence="1">28 12/20/2015</strain>
    </source>
</reference>
<dbReference type="EMBL" id="CAJVPW010019070">
    <property type="protein sequence ID" value="CAG8684922.1"/>
    <property type="molecule type" value="Genomic_DNA"/>
</dbReference>
<evidence type="ECO:0000313" key="1">
    <source>
        <dbReference type="EMBL" id="CAG8684922.1"/>
    </source>
</evidence>
<keyword evidence="2" id="KW-1185">Reference proteome</keyword>
<gene>
    <name evidence="1" type="ORF">SPELUC_LOCUS10364</name>
</gene>
<sequence length="86" mass="10090">MNFDNYLTNENDAETLYWKGFEYEKMEEDDKAFKCYEKAVTLNHNYAIYRLGRCYEKKIGTHRSSIAALKAAECYEIGGKDVEIDL</sequence>
<organism evidence="1 2">
    <name type="scientific">Cetraspora pellucida</name>
    <dbReference type="NCBI Taxonomy" id="1433469"/>
    <lineage>
        <taxon>Eukaryota</taxon>
        <taxon>Fungi</taxon>
        <taxon>Fungi incertae sedis</taxon>
        <taxon>Mucoromycota</taxon>
        <taxon>Glomeromycotina</taxon>
        <taxon>Glomeromycetes</taxon>
        <taxon>Diversisporales</taxon>
        <taxon>Gigasporaceae</taxon>
        <taxon>Cetraspora</taxon>
    </lineage>
</organism>
<feature type="non-terminal residue" evidence="1">
    <location>
        <position position="86"/>
    </location>
</feature>